<dbReference type="RefSeq" id="WP_140505054.1">
    <property type="nucleotide sequence ID" value="NZ_RCZH01000004.1"/>
</dbReference>
<reference evidence="1 2" key="1">
    <citation type="journal article" date="2019" name="Environ. Microbiol.">
        <title>Species interactions and distinct microbial communities in high Arctic permafrost affected cryosols are associated with the CH4 and CO2 gas fluxes.</title>
        <authorList>
            <person name="Altshuler I."/>
            <person name="Hamel J."/>
            <person name="Turney S."/>
            <person name="Magnuson E."/>
            <person name="Levesque R."/>
            <person name="Greer C."/>
            <person name="Whyte L.G."/>
        </authorList>
    </citation>
    <scope>NUCLEOTIDE SEQUENCE [LARGE SCALE GENOMIC DNA]</scope>
    <source>
        <strain evidence="1 2">42</strain>
    </source>
</reference>
<gene>
    <name evidence="1" type="ORF">EAH81_06545</name>
</gene>
<dbReference type="EMBL" id="RCZH01000004">
    <property type="protein sequence ID" value="TPG41977.1"/>
    <property type="molecule type" value="Genomic_DNA"/>
</dbReference>
<organism evidence="1 2">
    <name type="scientific">Flavobacterium pectinovorum</name>
    <dbReference type="NCBI Taxonomy" id="29533"/>
    <lineage>
        <taxon>Bacteria</taxon>
        <taxon>Pseudomonadati</taxon>
        <taxon>Bacteroidota</taxon>
        <taxon>Flavobacteriia</taxon>
        <taxon>Flavobacteriales</taxon>
        <taxon>Flavobacteriaceae</taxon>
        <taxon>Flavobacterium</taxon>
    </lineage>
</organism>
<dbReference type="Pfam" id="PF14107">
    <property type="entry name" value="DUF4280"/>
    <property type="match status" value="1"/>
</dbReference>
<name>A0A502EWP6_9FLAO</name>
<evidence type="ECO:0000313" key="1">
    <source>
        <dbReference type="EMBL" id="TPG41977.1"/>
    </source>
</evidence>
<protein>
    <submittedName>
        <fullName evidence="1">DUF4280 domain-containing protein</fullName>
    </submittedName>
</protein>
<dbReference type="InterPro" id="IPR025460">
    <property type="entry name" value="DUF4280"/>
</dbReference>
<accession>A0A502EWP6</accession>
<dbReference type="Proteomes" id="UP000319700">
    <property type="component" value="Unassembled WGS sequence"/>
</dbReference>
<dbReference type="OrthoDB" id="6717961at2"/>
<sequence length="756" mass="87293">MAKYICNGALCDCTMSTEEGALEVKSQTKIFIQDKLMATENEKTFSLNFKLCNISSPPPKCQPSIETPWTNTKSNVLQSEHKGLLESSTAFCTFGQGTISIKDSKQAQTKNVIFGDYSSEPKEISKVYAKVRTLENYKGEFGFDWVDVDPETMEIKKIQDVPFEKVEYFYKKGNTAQDLGNIIPISEDKPAAIQAIQKNYDLINFCDYVDTPFVLVKPGEQATLSLEVFFEGETQDDYISITGDEFYSFKIDGEEQRKDENDKTTKKKIVGNEKLQLTINCSKESLDKKYFFLHTGAKGPREIGGLNMMENKVLKLQFRVIALVSNEGNPNEKAKILFKKFKNAGIKEYLNNNSLNQAGYIVEIENLEAMDANKVDDYFYAFDKEAWGKEKYFTIDVKRTKNVLGKDENGNDIWIPEIQEGQLGDWIVEDGVDENGEVKYIIKKKNQIDYITINSYKNKLSADSKKYDSGGIIILSDLECTNSATAAYSRISPLDHYALLVFADAIESKSTYAHELGHMLGLEHTFCDEDVLGKRKEIENYITETIEKLNLQIKEEEIKNQISEINKSPKPLKDQKKLITEFKGTEKEIKYVKKRTFIETIDHSNVYYSIIIKKYKDYINDKTNYSSYIWDSEKLNKQQFIRKCTVEKEKNETYKNVNNAAKVNLEKYPNDKLIDFKSPFYLLYEDVLKIYNDYLNYKLIKEWQNATQNYLYFTKKSTLNMMDYSQITLQGKDTVEGLKYLGHQITIMRKDYENYD</sequence>
<keyword evidence="2" id="KW-1185">Reference proteome</keyword>
<dbReference type="SUPFAM" id="SSF55486">
    <property type="entry name" value="Metalloproteases ('zincins'), catalytic domain"/>
    <property type="match status" value="1"/>
</dbReference>
<evidence type="ECO:0000313" key="2">
    <source>
        <dbReference type="Proteomes" id="UP000319700"/>
    </source>
</evidence>
<dbReference type="AlphaFoldDB" id="A0A502EWP6"/>
<proteinExistence type="predicted"/>
<comment type="caution">
    <text evidence="1">The sequence shown here is derived from an EMBL/GenBank/DDBJ whole genome shotgun (WGS) entry which is preliminary data.</text>
</comment>